<sequence length="295" mass="31518">MNALTDHRIFATPELCFASLPSGVRLPYVATGSGEPLLFVHGSLCDYRYWDSQAAALSPQFHCVSLSLSHYWPGDAAPAESVFSLQTHVAELAEFIATMDLGPVHLVGHSRGACVAFHLAHQHPALAKTLTLADPGGPLQVDGKPEASLPPAATALRAKVADLIQHGAVEEGLELFVDSVSMPGIWRKSPASFRNMARANAATLPKQFRDTLPPYTRAAAAGLACPTLIIEGERSPRMYRDNVAQLAGWIRHVDKRTIAGASHGMNVTHAAAFNRLLLAFAGAGMACSKNSNVQR</sequence>
<dbReference type="SUPFAM" id="SSF53474">
    <property type="entry name" value="alpha/beta-Hydrolases"/>
    <property type="match status" value="1"/>
</dbReference>
<accession>A0A1I1MXP7</accession>
<dbReference type="InterPro" id="IPR000073">
    <property type="entry name" value="AB_hydrolase_1"/>
</dbReference>
<dbReference type="OrthoDB" id="6117067at2"/>
<organism evidence="2 3">
    <name type="scientific">Massilia yuzhufengensis</name>
    <dbReference type="NCBI Taxonomy" id="1164594"/>
    <lineage>
        <taxon>Bacteria</taxon>
        <taxon>Pseudomonadati</taxon>
        <taxon>Pseudomonadota</taxon>
        <taxon>Betaproteobacteria</taxon>
        <taxon>Burkholderiales</taxon>
        <taxon>Oxalobacteraceae</taxon>
        <taxon>Telluria group</taxon>
        <taxon>Massilia</taxon>
    </lineage>
</organism>
<evidence type="ECO:0000313" key="2">
    <source>
        <dbReference type="EMBL" id="SFC90167.1"/>
    </source>
</evidence>
<protein>
    <submittedName>
        <fullName evidence="2">Pimeloyl-ACP methyl ester carboxylesterase</fullName>
    </submittedName>
</protein>
<evidence type="ECO:0000259" key="1">
    <source>
        <dbReference type="Pfam" id="PF12697"/>
    </source>
</evidence>
<gene>
    <name evidence="2" type="ORF">SAMN05216204_1129</name>
</gene>
<dbReference type="RefSeq" id="WP_091874789.1">
    <property type="nucleotide sequence ID" value="NZ_FOLD01000012.1"/>
</dbReference>
<dbReference type="Gene3D" id="3.40.50.1820">
    <property type="entry name" value="alpha/beta hydrolase"/>
    <property type="match status" value="1"/>
</dbReference>
<dbReference type="Proteomes" id="UP000198639">
    <property type="component" value="Unassembled WGS sequence"/>
</dbReference>
<dbReference type="Pfam" id="PF12697">
    <property type="entry name" value="Abhydrolase_6"/>
    <property type="match status" value="1"/>
</dbReference>
<dbReference type="InterPro" id="IPR029058">
    <property type="entry name" value="AB_hydrolase_fold"/>
</dbReference>
<reference evidence="3" key="1">
    <citation type="submission" date="2016-10" db="EMBL/GenBank/DDBJ databases">
        <authorList>
            <person name="Varghese N."/>
            <person name="Submissions S."/>
        </authorList>
    </citation>
    <scope>NUCLEOTIDE SEQUENCE [LARGE SCALE GENOMIC DNA]</scope>
    <source>
        <strain evidence="3">CGMCC 1.12041</strain>
    </source>
</reference>
<dbReference type="AlphaFoldDB" id="A0A1I1MXP7"/>
<feature type="domain" description="AB hydrolase-1" evidence="1">
    <location>
        <begin position="37"/>
        <end position="275"/>
    </location>
</feature>
<keyword evidence="3" id="KW-1185">Reference proteome</keyword>
<dbReference type="PANTHER" id="PTHR43798">
    <property type="entry name" value="MONOACYLGLYCEROL LIPASE"/>
    <property type="match status" value="1"/>
</dbReference>
<evidence type="ECO:0000313" key="3">
    <source>
        <dbReference type="Proteomes" id="UP000198639"/>
    </source>
</evidence>
<proteinExistence type="predicted"/>
<dbReference type="STRING" id="1164594.SAMN05216204_1129"/>
<dbReference type="InterPro" id="IPR050266">
    <property type="entry name" value="AB_hydrolase_sf"/>
</dbReference>
<name>A0A1I1MXP7_9BURK</name>
<dbReference type="EMBL" id="FOLD01000012">
    <property type="protein sequence ID" value="SFC90167.1"/>
    <property type="molecule type" value="Genomic_DNA"/>
</dbReference>